<dbReference type="InterPro" id="IPR020449">
    <property type="entry name" value="Tscrpt_reg_AraC-type_HTH"/>
</dbReference>
<name>A0A919XZA9_9BACL</name>
<keyword evidence="2" id="KW-0238">DNA-binding</keyword>
<dbReference type="AlphaFoldDB" id="A0A919XZA9"/>
<comment type="caution">
    <text evidence="5">The sequence shown here is derived from an EMBL/GenBank/DDBJ whole genome shotgun (WGS) entry which is preliminary data.</text>
</comment>
<dbReference type="InterPro" id="IPR009057">
    <property type="entry name" value="Homeodomain-like_sf"/>
</dbReference>
<evidence type="ECO:0000256" key="2">
    <source>
        <dbReference type="ARBA" id="ARBA00023125"/>
    </source>
</evidence>
<dbReference type="GO" id="GO:0003700">
    <property type="term" value="F:DNA-binding transcription factor activity"/>
    <property type="evidence" value="ECO:0007669"/>
    <property type="project" value="InterPro"/>
</dbReference>
<evidence type="ECO:0000313" key="5">
    <source>
        <dbReference type="EMBL" id="GIO39615.1"/>
    </source>
</evidence>
<dbReference type="PANTHER" id="PTHR43280">
    <property type="entry name" value="ARAC-FAMILY TRANSCRIPTIONAL REGULATOR"/>
    <property type="match status" value="1"/>
</dbReference>
<dbReference type="InterPro" id="IPR018060">
    <property type="entry name" value="HTH_AraC"/>
</dbReference>
<dbReference type="Proteomes" id="UP000681162">
    <property type="component" value="Unassembled WGS sequence"/>
</dbReference>
<accession>A0A919XZA9</accession>
<protein>
    <recommendedName>
        <fullName evidence="4">HTH araC/xylS-type domain-containing protein</fullName>
    </recommendedName>
</protein>
<sequence length="290" mass="34415">MKLSHFPDILRFGHKNDPFYLEFDRRRGHYSMATDHYHREYELYYLFSGQRNYFIKDDVYQVQSGDLVFIESNAVHKTSDSGAPNHERIVLYFAPSYFDDLPAEERDLLLSPFLQQFPLLRLNLQEQLQLEALFHTLLTELNEQQPGYRLRISHIASELLLYTARSFLKLESLPEQESSSVQRKISEVVRYINLHFGEPLELEELSRHFFISKSYLSRMFKQVTGFGFAEYVNLTRVKEAERLLRETDHSITHVSELAGFDNFSHFGKMFKRLTGLTPRAYRESHHPFFR</sequence>
<dbReference type="EMBL" id="BORR01000024">
    <property type="protein sequence ID" value="GIO39615.1"/>
    <property type="molecule type" value="Genomic_DNA"/>
</dbReference>
<keyword evidence="6" id="KW-1185">Reference proteome</keyword>
<dbReference type="SMART" id="SM00342">
    <property type="entry name" value="HTH_ARAC"/>
    <property type="match status" value="1"/>
</dbReference>
<proteinExistence type="predicted"/>
<dbReference type="Pfam" id="PF02311">
    <property type="entry name" value="AraC_binding"/>
    <property type="match status" value="1"/>
</dbReference>
<dbReference type="PROSITE" id="PS01124">
    <property type="entry name" value="HTH_ARAC_FAMILY_2"/>
    <property type="match status" value="1"/>
</dbReference>
<keyword evidence="1" id="KW-0805">Transcription regulation</keyword>
<evidence type="ECO:0000313" key="6">
    <source>
        <dbReference type="Proteomes" id="UP000681162"/>
    </source>
</evidence>
<dbReference type="GO" id="GO:0043565">
    <property type="term" value="F:sequence-specific DNA binding"/>
    <property type="evidence" value="ECO:0007669"/>
    <property type="project" value="InterPro"/>
</dbReference>
<dbReference type="Gene3D" id="1.10.10.60">
    <property type="entry name" value="Homeodomain-like"/>
    <property type="match status" value="2"/>
</dbReference>
<dbReference type="PRINTS" id="PR00032">
    <property type="entry name" value="HTHARAC"/>
</dbReference>
<dbReference type="InterPro" id="IPR037923">
    <property type="entry name" value="HTH-like"/>
</dbReference>
<dbReference type="Pfam" id="PF12833">
    <property type="entry name" value="HTH_18"/>
    <property type="match status" value="1"/>
</dbReference>
<keyword evidence="3" id="KW-0804">Transcription</keyword>
<feature type="domain" description="HTH araC/xylS-type" evidence="4">
    <location>
        <begin position="186"/>
        <end position="284"/>
    </location>
</feature>
<dbReference type="SUPFAM" id="SSF51215">
    <property type="entry name" value="Regulatory protein AraC"/>
    <property type="match status" value="1"/>
</dbReference>
<dbReference type="SUPFAM" id="SSF46689">
    <property type="entry name" value="Homeodomain-like"/>
    <property type="match status" value="2"/>
</dbReference>
<evidence type="ECO:0000256" key="3">
    <source>
        <dbReference type="ARBA" id="ARBA00023163"/>
    </source>
</evidence>
<organism evidence="5 6">
    <name type="scientific">Paenibacillus antibioticophila</name>
    <dbReference type="NCBI Taxonomy" id="1274374"/>
    <lineage>
        <taxon>Bacteria</taxon>
        <taxon>Bacillati</taxon>
        <taxon>Bacillota</taxon>
        <taxon>Bacilli</taxon>
        <taxon>Bacillales</taxon>
        <taxon>Paenibacillaceae</taxon>
        <taxon>Paenibacillus</taxon>
    </lineage>
</organism>
<dbReference type="Gene3D" id="2.60.120.10">
    <property type="entry name" value="Jelly Rolls"/>
    <property type="match status" value="1"/>
</dbReference>
<evidence type="ECO:0000259" key="4">
    <source>
        <dbReference type="PROSITE" id="PS01124"/>
    </source>
</evidence>
<reference evidence="5 6" key="1">
    <citation type="submission" date="2021-03" db="EMBL/GenBank/DDBJ databases">
        <title>Antimicrobial resistance genes in bacteria isolated from Japanese honey, and their potential for conferring macrolide and lincosamide resistance in the American foulbrood pathogen Paenibacillus larvae.</title>
        <authorList>
            <person name="Okamoto M."/>
            <person name="Kumagai M."/>
            <person name="Kanamori H."/>
            <person name="Takamatsu D."/>
        </authorList>
    </citation>
    <scope>NUCLEOTIDE SEQUENCE [LARGE SCALE GENOMIC DNA]</scope>
    <source>
        <strain evidence="5 6">J41TS12</strain>
    </source>
</reference>
<gene>
    <name evidence="5" type="ORF">J41TS12_44760</name>
</gene>
<dbReference type="PANTHER" id="PTHR43280:SF2">
    <property type="entry name" value="HTH-TYPE TRANSCRIPTIONAL REGULATOR EXSA"/>
    <property type="match status" value="1"/>
</dbReference>
<dbReference type="InterPro" id="IPR014710">
    <property type="entry name" value="RmlC-like_jellyroll"/>
</dbReference>
<dbReference type="InterPro" id="IPR003313">
    <property type="entry name" value="AraC-bd"/>
</dbReference>
<evidence type="ECO:0000256" key="1">
    <source>
        <dbReference type="ARBA" id="ARBA00023015"/>
    </source>
</evidence>